<accession>A0A109IMA7</accession>
<proteinExistence type="predicted"/>
<gene>
    <name evidence="1" type="ORF">GA0070623_1913</name>
</gene>
<dbReference type="EMBL" id="LT607752">
    <property type="protein sequence ID" value="SCG51308.1"/>
    <property type="molecule type" value="Genomic_DNA"/>
</dbReference>
<evidence type="ECO:0000313" key="1">
    <source>
        <dbReference type="EMBL" id="SCG51308.1"/>
    </source>
</evidence>
<evidence type="ECO:0000313" key="2">
    <source>
        <dbReference type="Proteomes" id="UP000198226"/>
    </source>
</evidence>
<dbReference type="AlphaFoldDB" id="A0A109IMA7"/>
<protein>
    <recommendedName>
        <fullName evidence="3">DUF4878 domain-containing protein</fullName>
    </recommendedName>
</protein>
<organism evidence="1 2">
    <name type="scientific">Micromonospora rifamycinica</name>
    <dbReference type="NCBI Taxonomy" id="291594"/>
    <lineage>
        <taxon>Bacteria</taxon>
        <taxon>Bacillati</taxon>
        <taxon>Actinomycetota</taxon>
        <taxon>Actinomycetes</taxon>
        <taxon>Micromonosporales</taxon>
        <taxon>Micromonosporaceae</taxon>
        <taxon>Micromonospora</taxon>
    </lineage>
</organism>
<sequence length="147" mass="16059">MVAAEKELSARGFVVVIVGVGVLLCCGTPTAGFYLSHKDAREEPGIRAAADAYLSAVVRHDDNGAYDMLCAADRRRESRADWLDRPAAGYGVTGFRITDVTVRRLSEGPTLRWVTAEVTYSDQAPRTVGLNVERQDGDWKVCSPDVR</sequence>
<reference evidence="2" key="1">
    <citation type="submission" date="2016-06" db="EMBL/GenBank/DDBJ databases">
        <authorList>
            <person name="Varghese N."/>
            <person name="Submissions Spin"/>
        </authorList>
    </citation>
    <scope>NUCLEOTIDE SEQUENCE [LARGE SCALE GENOMIC DNA]</scope>
    <source>
        <strain evidence="2">DSM 44983</strain>
    </source>
</reference>
<name>A0A109IMA7_9ACTN</name>
<dbReference type="Proteomes" id="UP000198226">
    <property type="component" value="Chromosome I"/>
</dbReference>
<keyword evidence="2" id="KW-1185">Reference proteome</keyword>
<evidence type="ECO:0008006" key="3">
    <source>
        <dbReference type="Google" id="ProtNLM"/>
    </source>
</evidence>